<keyword evidence="2" id="KW-0808">Transferase</keyword>
<dbReference type="InterPro" id="IPR001296">
    <property type="entry name" value="Glyco_trans_1"/>
</dbReference>
<dbReference type="KEGG" id="hth:HTH_1575"/>
<dbReference type="OrthoDB" id="9806653at2"/>
<evidence type="ECO:0000313" key="2">
    <source>
        <dbReference type="EMBL" id="BAI70023.1"/>
    </source>
</evidence>
<dbReference type="PANTHER" id="PTHR12526:SF635">
    <property type="entry name" value="GLYCOSYL TRANSFERASE GROUP 1"/>
    <property type="match status" value="1"/>
</dbReference>
<dbReference type="GO" id="GO:0016757">
    <property type="term" value="F:glycosyltransferase activity"/>
    <property type="evidence" value="ECO:0007669"/>
    <property type="project" value="InterPro"/>
</dbReference>
<evidence type="ECO:0000259" key="1">
    <source>
        <dbReference type="Pfam" id="PF00534"/>
    </source>
</evidence>
<dbReference type="RefSeq" id="WP_012964203.1">
    <property type="nucleotide sequence ID" value="NC_013799.1"/>
</dbReference>
<dbReference type="PANTHER" id="PTHR12526">
    <property type="entry name" value="GLYCOSYLTRANSFERASE"/>
    <property type="match status" value="1"/>
</dbReference>
<organism evidence="2 3">
    <name type="scientific">Hydrogenobacter thermophilus (strain DSM 6534 / IAM 12695 / TK-6)</name>
    <dbReference type="NCBI Taxonomy" id="608538"/>
    <lineage>
        <taxon>Bacteria</taxon>
        <taxon>Pseudomonadati</taxon>
        <taxon>Aquificota</taxon>
        <taxon>Aquificia</taxon>
        <taxon>Aquificales</taxon>
        <taxon>Aquificaceae</taxon>
        <taxon>Hydrogenobacter</taxon>
    </lineage>
</organism>
<dbReference type="AlphaFoldDB" id="D3DJM1"/>
<keyword evidence="3" id="KW-1185">Reference proteome</keyword>
<evidence type="ECO:0000313" key="3">
    <source>
        <dbReference type="Proteomes" id="UP000002574"/>
    </source>
</evidence>
<dbReference type="STRING" id="608538.HTH_1575"/>
<dbReference type="Proteomes" id="UP000002574">
    <property type="component" value="Chromosome"/>
</dbReference>
<protein>
    <submittedName>
        <fullName evidence="2">Glycosyltransferase, group 1</fullName>
    </submittedName>
</protein>
<dbReference type="KEGG" id="hte:Hydth_1563"/>
<feature type="domain" description="Glycosyl transferase family 1" evidence="1">
    <location>
        <begin position="172"/>
        <end position="328"/>
    </location>
</feature>
<dbReference type="SUPFAM" id="SSF53756">
    <property type="entry name" value="UDP-Glycosyltransferase/glycogen phosphorylase"/>
    <property type="match status" value="1"/>
</dbReference>
<dbReference type="Gene3D" id="3.40.50.2000">
    <property type="entry name" value="Glycogen Phosphorylase B"/>
    <property type="match status" value="2"/>
</dbReference>
<gene>
    <name evidence="2" type="ordered locus">HTH_1575</name>
</gene>
<sequence length="348" mass="40212">MNIIIVENHIPFLEGGAERHSEGLRQALLKAGHNVEVVRIPFNWYPPEHLIKQAFITRMLNLQEVAGRRIDLLIAMRFPNYYIQHDCKVVWLVHPHKSAYELWDRPYIDLPRDPGGYAIREFILQMDRKHLREAKKVFANSKTVAERLKRYIDLEAEVLYHPPPNAEKLHCKTYERFIFFPSRISPLKRHALALEAIKYVKSPVKLVVCGRADSPDLLREFLESIKDVQDRVVYLGEVSEEEKIDLYSRCLAVLFPPLDEDYGYVTLEAMLSQKAVITCVDSGGPTEFVEHQITGFVVSPKPEEIADAIDRLAQDESLAVRMGKRAYEKILSMSLSWEYVVDRILSVI</sequence>
<proteinExistence type="predicted"/>
<dbReference type="CAZy" id="GT4">
    <property type="family name" value="Glycosyltransferase Family 4"/>
</dbReference>
<dbReference type="Pfam" id="PF00534">
    <property type="entry name" value="Glycos_transf_1"/>
    <property type="match status" value="1"/>
</dbReference>
<reference evidence="2 3" key="1">
    <citation type="journal article" date="2010" name="J. Bacteriol.">
        <title>Complete genome sequence of the thermophilic, obligately chemolithoautotrophic hydrogen-oxidizing bacterium Hydrogenobacter thermophilus TK-6.</title>
        <authorList>
            <person name="Arai H."/>
            <person name="Kanbe H."/>
            <person name="Ishii M."/>
            <person name="Igarashi Y."/>
        </authorList>
    </citation>
    <scope>NUCLEOTIDE SEQUENCE [LARGE SCALE GENOMIC DNA]</scope>
    <source>
        <strain evidence="3">DSM 6534 / IAM 12695 / TK-6</strain>
    </source>
</reference>
<dbReference type="CDD" id="cd03801">
    <property type="entry name" value="GT4_PimA-like"/>
    <property type="match status" value="1"/>
</dbReference>
<dbReference type="eggNOG" id="COG0438">
    <property type="taxonomic scope" value="Bacteria"/>
</dbReference>
<accession>D3DJM1</accession>
<dbReference type="EMBL" id="AP011112">
    <property type="protein sequence ID" value="BAI70023.1"/>
    <property type="molecule type" value="Genomic_DNA"/>
</dbReference>
<name>D3DJM1_HYDTT</name>